<dbReference type="Pfam" id="PF00385">
    <property type="entry name" value="Chromo"/>
    <property type="match status" value="1"/>
</dbReference>
<accession>A0A8B6D768</accession>
<feature type="domain" description="Chromo" evidence="3">
    <location>
        <begin position="42"/>
        <end position="95"/>
    </location>
</feature>
<dbReference type="OrthoDB" id="5959797at2759"/>
<dbReference type="InterPro" id="IPR016197">
    <property type="entry name" value="Chromo-like_dom_sf"/>
</dbReference>
<dbReference type="GO" id="GO:0005634">
    <property type="term" value="C:nucleus"/>
    <property type="evidence" value="ECO:0007669"/>
    <property type="project" value="UniProtKB-SubCell"/>
</dbReference>
<dbReference type="InterPro" id="IPR000953">
    <property type="entry name" value="Chromo/chromo_shadow_dom"/>
</dbReference>
<comment type="subcellular location">
    <subcellularLocation>
        <location evidence="1">Nucleus</location>
    </subcellularLocation>
</comment>
<gene>
    <name evidence="4" type="ORF">MGAL_10B060252</name>
</gene>
<name>A0A8B6D768_MYTGA</name>
<keyword evidence="2" id="KW-0539">Nucleus</keyword>
<dbReference type="SMART" id="SM00298">
    <property type="entry name" value="CHROMO"/>
    <property type="match status" value="1"/>
</dbReference>
<reference evidence="4" key="1">
    <citation type="submission" date="2018-11" db="EMBL/GenBank/DDBJ databases">
        <authorList>
            <person name="Alioto T."/>
            <person name="Alioto T."/>
        </authorList>
    </citation>
    <scope>NUCLEOTIDE SEQUENCE</scope>
</reference>
<sequence length="214" mass="25153">MTSGHNLRSRIHKDWKKLCFGDSLPRLKKEPAASRVVLEETFKVERLIVKKFTPKEGNLYLVKWEDYPYTETTWEPQSHIDQDSLSEYFPKIIEHQRLLSAANALEDAIRDRLRRGNRNNRSVVRFDLDIFRYCFHSDKAVLLNSTQDFSKLPLSNSWYYKIAQNGTGQKIKFPILLTPKLRMRKIYVKIEDKVVLENKPIETLCVTSATCNFL</sequence>
<dbReference type="Gene3D" id="2.40.50.40">
    <property type="match status" value="1"/>
</dbReference>
<evidence type="ECO:0000256" key="2">
    <source>
        <dbReference type="ARBA" id="ARBA00023242"/>
    </source>
</evidence>
<dbReference type="InterPro" id="IPR023780">
    <property type="entry name" value="Chromo_domain"/>
</dbReference>
<dbReference type="PROSITE" id="PS00598">
    <property type="entry name" value="CHROMO_1"/>
    <property type="match status" value="1"/>
</dbReference>
<dbReference type="EMBL" id="UYJE01002871">
    <property type="protein sequence ID" value="VDI14467.1"/>
    <property type="molecule type" value="Genomic_DNA"/>
</dbReference>
<dbReference type="SUPFAM" id="SSF54160">
    <property type="entry name" value="Chromo domain-like"/>
    <property type="match status" value="1"/>
</dbReference>
<dbReference type="PROSITE" id="PS50013">
    <property type="entry name" value="CHROMO_2"/>
    <property type="match status" value="1"/>
</dbReference>
<dbReference type="Proteomes" id="UP000596742">
    <property type="component" value="Unassembled WGS sequence"/>
</dbReference>
<evidence type="ECO:0000256" key="1">
    <source>
        <dbReference type="ARBA" id="ARBA00004123"/>
    </source>
</evidence>
<protein>
    <recommendedName>
        <fullName evidence="3">Chromo domain-containing protein</fullName>
    </recommendedName>
</protein>
<comment type="caution">
    <text evidence="4">The sequence shown here is derived from an EMBL/GenBank/DDBJ whole genome shotgun (WGS) entry which is preliminary data.</text>
</comment>
<organism evidence="4 5">
    <name type="scientific">Mytilus galloprovincialis</name>
    <name type="common">Mediterranean mussel</name>
    <dbReference type="NCBI Taxonomy" id="29158"/>
    <lineage>
        <taxon>Eukaryota</taxon>
        <taxon>Metazoa</taxon>
        <taxon>Spiralia</taxon>
        <taxon>Lophotrochozoa</taxon>
        <taxon>Mollusca</taxon>
        <taxon>Bivalvia</taxon>
        <taxon>Autobranchia</taxon>
        <taxon>Pteriomorphia</taxon>
        <taxon>Mytilida</taxon>
        <taxon>Mytiloidea</taxon>
        <taxon>Mytilidae</taxon>
        <taxon>Mytilinae</taxon>
        <taxon>Mytilus</taxon>
    </lineage>
</organism>
<proteinExistence type="predicted"/>
<evidence type="ECO:0000313" key="4">
    <source>
        <dbReference type="EMBL" id="VDI14467.1"/>
    </source>
</evidence>
<dbReference type="AlphaFoldDB" id="A0A8B6D768"/>
<dbReference type="InterPro" id="IPR023779">
    <property type="entry name" value="Chromodomain_CS"/>
</dbReference>
<keyword evidence="5" id="KW-1185">Reference proteome</keyword>
<evidence type="ECO:0000313" key="5">
    <source>
        <dbReference type="Proteomes" id="UP000596742"/>
    </source>
</evidence>
<evidence type="ECO:0000259" key="3">
    <source>
        <dbReference type="PROSITE" id="PS50013"/>
    </source>
</evidence>